<dbReference type="AlphaFoldDB" id="A0AAV4SPQ1"/>
<sequence>MLVLDSKPGAWSLGHSNKNRASPGTALSALGYLLITLYYLQVSNLEYGWSAGIVEHWHGRLRQQAMWGMRVSTHVVCGECRV</sequence>
<organism evidence="1 2">
    <name type="scientific">Caerostris extrusa</name>
    <name type="common">Bark spider</name>
    <name type="synonym">Caerostris bankana</name>
    <dbReference type="NCBI Taxonomy" id="172846"/>
    <lineage>
        <taxon>Eukaryota</taxon>
        <taxon>Metazoa</taxon>
        <taxon>Ecdysozoa</taxon>
        <taxon>Arthropoda</taxon>
        <taxon>Chelicerata</taxon>
        <taxon>Arachnida</taxon>
        <taxon>Araneae</taxon>
        <taxon>Araneomorphae</taxon>
        <taxon>Entelegynae</taxon>
        <taxon>Araneoidea</taxon>
        <taxon>Araneidae</taxon>
        <taxon>Caerostris</taxon>
    </lineage>
</organism>
<evidence type="ECO:0000313" key="1">
    <source>
        <dbReference type="EMBL" id="GIY35181.1"/>
    </source>
</evidence>
<comment type="caution">
    <text evidence="1">The sequence shown here is derived from an EMBL/GenBank/DDBJ whole genome shotgun (WGS) entry which is preliminary data.</text>
</comment>
<evidence type="ECO:0000313" key="2">
    <source>
        <dbReference type="Proteomes" id="UP001054945"/>
    </source>
</evidence>
<name>A0AAV4SPQ1_CAEEX</name>
<keyword evidence="2" id="KW-1185">Reference proteome</keyword>
<reference evidence="1 2" key="1">
    <citation type="submission" date="2021-06" db="EMBL/GenBank/DDBJ databases">
        <title>Caerostris extrusa draft genome.</title>
        <authorList>
            <person name="Kono N."/>
            <person name="Arakawa K."/>
        </authorList>
    </citation>
    <scope>NUCLEOTIDE SEQUENCE [LARGE SCALE GENOMIC DNA]</scope>
</reference>
<protein>
    <submittedName>
        <fullName evidence="1">Uncharacterized protein</fullName>
    </submittedName>
</protein>
<accession>A0AAV4SPQ1</accession>
<gene>
    <name evidence="1" type="ORF">CEXT_688581</name>
</gene>
<dbReference type="Proteomes" id="UP001054945">
    <property type="component" value="Unassembled WGS sequence"/>
</dbReference>
<proteinExistence type="predicted"/>
<dbReference type="EMBL" id="BPLR01009869">
    <property type="protein sequence ID" value="GIY35181.1"/>
    <property type="molecule type" value="Genomic_DNA"/>
</dbReference>